<evidence type="ECO:0000313" key="3">
    <source>
        <dbReference type="Proteomes" id="UP000539953"/>
    </source>
</evidence>
<name>A0A7W8CY18_9FIRM</name>
<proteinExistence type="predicted"/>
<evidence type="ECO:0000313" key="2">
    <source>
        <dbReference type="EMBL" id="MBB5183681.1"/>
    </source>
</evidence>
<dbReference type="PANTHER" id="PTHR47992">
    <property type="entry name" value="PROTEIN PHOSPHATASE"/>
    <property type="match status" value="1"/>
</dbReference>
<dbReference type="Proteomes" id="UP000539953">
    <property type="component" value="Unassembled WGS sequence"/>
</dbReference>
<dbReference type="SUPFAM" id="SSF81606">
    <property type="entry name" value="PP2C-like"/>
    <property type="match status" value="1"/>
</dbReference>
<dbReference type="SMART" id="SM00331">
    <property type="entry name" value="PP2C_SIG"/>
    <property type="match status" value="1"/>
</dbReference>
<dbReference type="EC" id="3.1.3.16" evidence="2"/>
<keyword evidence="3" id="KW-1185">Reference proteome</keyword>
<dbReference type="Gene3D" id="3.60.40.10">
    <property type="entry name" value="PPM-type phosphatase domain"/>
    <property type="match status" value="1"/>
</dbReference>
<dbReference type="NCBIfam" id="NF033484">
    <property type="entry name" value="Stp1_PP2C_phos"/>
    <property type="match status" value="1"/>
</dbReference>
<accession>A0A7W8CY18</accession>
<dbReference type="EMBL" id="JACHHK010000007">
    <property type="protein sequence ID" value="MBB5183681.1"/>
    <property type="molecule type" value="Genomic_DNA"/>
</dbReference>
<dbReference type="PROSITE" id="PS51746">
    <property type="entry name" value="PPM_2"/>
    <property type="match status" value="1"/>
</dbReference>
<dbReference type="InterPro" id="IPR015655">
    <property type="entry name" value="PP2C"/>
</dbReference>
<dbReference type="RefSeq" id="WP_221248087.1">
    <property type="nucleotide sequence ID" value="NZ_JACHHK010000007.1"/>
</dbReference>
<dbReference type="InterPro" id="IPR001932">
    <property type="entry name" value="PPM-type_phosphatase-like_dom"/>
</dbReference>
<evidence type="ECO:0000259" key="1">
    <source>
        <dbReference type="PROSITE" id="PS51746"/>
    </source>
</evidence>
<sequence length="246" mass="27028">MIKAFGQTDIGCVRKENEDDFCVFSNAHEDWIAAVCDGIGGSAGGEVASKIAVRTLKEAFEKAPEFMKDSQVNDWIQSTLNKANDAIYYKGLHSDDEKGMGTTCVGAIITGDSTYIFNVGDSRIYADYTEGLVQMSEDHSVVARLLRSGQITPEEAKTHVQRNTLTNALGIWRVFQIDIHKIDPGYQYLLISSDGLHGYVAHDDIQAIVENQDLDVKTKTEALIARANNAGGYDNCTVIVLENVKE</sequence>
<dbReference type="GO" id="GO:0004722">
    <property type="term" value="F:protein serine/threonine phosphatase activity"/>
    <property type="evidence" value="ECO:0007669"/>
    <property type="project" value="UniProtKB-EC"/>
</dbReference>
<gene>
    <name evidence="2" type="ORF">HNQ47_001720</name>
</gene>
<comment type="caution">
    <text evidence="2">The sequence shown here is derived from an EMBL/GenBank/DDBJ whole genome shotgun (WGS) entry which is preliminary data.</text>
</comment>
<dbReference type="InterPro" id="IPR036457">
    <property type="entry name" value="PPM-type-like_dom_sf"/>
</dbReference>
<reference evidence="2 3" key="1">
    <citation type="submission" date="2020-08" db="EMBL/GenBank/DDBJ databases">
        <title>Genomic Encyclopedia of Type Strains, Phase IV (KMG-IV): sequencing the most valuable type-strain genomes for metagenomic binning, comparative biology and taxonomic classification.</title>
        <authorList>
            <person name="Goeker M."/>
        </authorList>
    </citation>
    <scope>NUCLEOTIDE SEQUENCE [LARGE SCALE GENOMIC DNA]</scope>
    <source>
        <strain evidence="2 3">DSM 25799</strain>
    </source>
</reference>
<keyword evidence="2" id="KW-0378">Hydrolase</keyword>
<dbReference type="Pfam" id="PF13672">
    <property type="entry name" value="PP2C_2"/>
    <property type="match status" value="1"/>
</dbReference>
<dbReference type="AlphaFoldDB" id="A0A7W8CY18"/>
<feature type="domain" description="PPM-type phosphatase" evidence="1">
    <location>
        <begin position="4"/>
        <end position="243"/>
    </location>
</feature>
<dbReference type="SMART" id="SM00332">
    <property type="entry name" value="PP2Cc"/>
    <property type="match status" value="1"/>
</dbReference>
<organism evidence="2 3">
    <name type="scientific">Catenisphaera adipataccumulans</name>
    <dbReference type="NCBI Taxonomy" id="700500"/>
    <lineage>
        <taxon>Bacteria</taxon>
        <taxon>Bacillati</taxon>
        <taxon>Bacillota</taxon>
        <taxon>Erysipelotrichia</taxon>
        <taxon>Erysipelotrichales</taxon>
        <taxon>Erysipelotrichaceae</taxon>
        <taxon>Catenisphaera</taxon>
    </lineage>
</organism>
<dbReference type="CDD" id="cd00143">
    <property type="entry name" value="PP2Cc"/>
    <property type="match status" value="1"/>
</dbReference>
<protein>
    <submittedName>
        <fullName evidence="2">Protein phosphatase</fullName>
        <ecNumber evidence="2">3.1.3.16</ecNumber>
    </submittedName>
</protein>